<keyword evidence="3" id="KW-1185">Reference proteome</keyword>
<feature type="domain" description="VOC" evidence="1">
    <location>
        <begin position="1"/>
        <end position="122"/>
    </location>
</feature>
<dbReference type="PANTHER" id="PTHR34109">
    <property type="entry name" value="BNAUNNG04460D PROTEIN-RELATED"/>
    <property type="match status" value="1"/>
</dbReference>
<dbReference type="InterPro" id="IPR041581">
    <property type="entry name" value="Glyoxalase_6"/>
</dbReference>
<dbReference type="EMBL" id="CP071517">
    <property type="protein sequence ID" value="QSX75673.1"/>
    <property type="molecule type" value="Genomic_DNA"/>
</dbReference>
<protein>
    <submittedName>
        <fullName evidence="2">VOC family protein</fullName>
    </submittedName>
</protein>
<sequence length="142" mass="15361">MKLLLNIDVDDLPRAEAFYIAAFGLRPARRFGDAVVELLGADVPIYLLHKADGSTGAGGHPRTYDRHWTPVHCDVVVDDLDAALAQAIAAGARQEGAIREADWGRIVTLADPFGHGWCILQFRGRGYDEISTPSSTTLSSTT</sequence>
<accession>A0ABX7RDW5</accession>
<proteinExistence type="predicted"/>
<dbReference type="Gene3D" id="3.10.180.10">
    <property type="entry name" value="2,3-Dihydroxybiphenyl 1,2-Dioxygenase, domain 1"/>
    <property type="match status" value="1"/>
</dbReference>
<reference evidence="2 3" key="1">
    <citation type="submission" date="2021-02" db="EMBL/GenBank/DDBJ databases">
        <title>Lysobacter arenosi sp. nov., isolated from soil of gangwondo yeongwol, south Korea.</title>
        <authorList>
            <person name="Kim K.R."/>
            <person name="Kim K.H."/>
            <person name="Jeon C.O."/>
        </authorList>
    </citation>
    <scope>NUCLEOTIDE SEQUENCE [LARGE SCALE GENOMIC DNA]</scope>
    <source>
        <strain evidence="2 3">R7</strain>
    </source>
</reference>
<dbReference type="InterPro" id="IPR037523">
    <property type="entry name" value="VOC_core"/>
</dbReference>
<evidence type="ECO:0000259" key="1">
    <source>
        <dbReference type="PROSITE" id="PS51819"/>
    </source>
</evidence>
<dbReference type="RefSeq" id="WP_200605029.1">
    <property type="nucleotide sequence ID" value="NZ_CP071517.1"/>
</dbReference>
<dbReference type="SUPFAM" id="SSF54593">
    <property type="entry name" value="Glyoxalase/Bleomycin resistance protein/Dihydroxybiphenyl dioxygenase"/>
    <property type="match status" value="1"/>
</dbReference>
<dbReference type="PROSITE" id="PS51819">
    <property type="entry name" value="VOC"/>
    <property type="match status" value="1"/>
</dbReference>
<dbReference type="InterPro" id="IPR029068">
    <property type="entry name" value="Glyas_Bleomycin-R_OHBP_Dase"/>
</dbReference>
<evidence type="ECO:0000313" key="2">
    <source>
        <dbReference type="EMBL" id="QSX75673.1"/>
    </source>
</evidence>
<dbReference type="Proteomes" id="UP000663400">
    <property type="component" value="Chromosome"/>
</dbReference>
<evidence type="ECO:0000313" key="3">
    <source>
        <dbReference type="Proteomes" id="UP000663400"/>
    </source>
</evidence>
<gene>
    <name evidence="2" type="ORF">HIV01_003860</name>
</gene>
<name>A0ABX7RDW5_9GAMM</name>
<dbReference type="Pfam" id="PF18029">
    <property type="entry name" value="Glyoxalase_6"/>
    <property type="match status" value="1"/>
</dbReference>
<dbReference type="PANTHER" id="PTHR34109:SF1">
    <property type="entry name" value="VOC DOMAIN-CONTAINING PROTEIN"/>
    <property type="match status" value="1"/>
</dbReference>
<organism evidence="2 3">
    <name type="scientific">Lysobacter arenosi</name>
    <dbReference type="NCBI Taxonomy" id="2795387"/>
    <lineage>
        <taxon>Bacteria</taxon>
        <taxon>Pseudomonadati</taxon>
        <taxon>Pseudomonadota</taxon>
        <taxon>Gammaproteobacteria</taxon>
        <taxon>Lysobacterales</taxon>
        <taxon>Lysobacteraceae</taxon>
        <taxon>Lysobacter</taxon>
    </lineage>
</organism>